<dbReference type="Pfam" id="PF20778">
    <property type="entry name" value="SLS1_C"/>
    <property type="match status" value="1"/>
</dbReference>
<gene>
    <name evidence="4" type="ORF">OHK93_005995</name>
</gene>
<feature type="region of interest" description="Disordered" evidence="1">
    <location>
        <begin position="440"/>
        <end position="464"/>
    </location>
</feature>
<dbReference type="Pfam" id="PF20776">
    <property type="entry name" value="SLS1_N"/>
    <property type="match status" value="1"/>
</dbReference>
<feature type="compositionally biased region" description="Basic and acidic residues" evidence="1">
    <location>
        <begin position="708"/>
        <end position="717"/>
    </location>
</feature>
<evidence type="ECO:0000259" key="2">
    <source>
        <dbReference type="Pfam" id="PF20776"/>
    </source>
</evidence>
<evidence type="ECO:0000259" key="3">
    <source>
        <dbReference type="Pfam" id="PF20778"/>
    </source>
</evidence>
<sequence>MSAEKEEAMRQELGLVDEIENPFDVRCGQERHESPMVSADKAEEDEAETQMQEDEGFGGASAERHVIDHRTLGEPAEVVVLPSDIRPTRPTPLPAPGKQDEAWQENFQLSGPEMLEEIARERGIVGEETWFKNMEDLKTELLGKHGRVIGEKKHLRDMRDRLHDSFTKPQLRTYIDKAMKAKATVKDNNELDFSTGFAKRNIARTAWSVVDARVFVPKFSEKAKGEATADRRREKNLNLLDKHELTDHIVRRVWNVQMRIDEGNNGKIGIRLKPMAFDLIVNHRENFLKGLADSYGVKIEAVRSLEIIWVTSDLEGCKDVWKSLCSMAGRVQSKRIRYNLMDGREDSPKQPEQDVLNEIGKLTNTKLIPVAGQKLDVHCLGPEENDFRDAQKMLVAFAAPDSSTHRRIVWKPGVEQPALVSVDPGDHLPIRHRYLPWSRWSSSGLSKPSTPSSVADEPQSGNGNVIKSITESMRRQLENRPRHRNPNEGSAIWASHPTYVSRATLGQIIRPYAPDSKVSHPTLRQQTAAEPVSQLLTIVSGVRRPLANLNAQASNAENIQITLSPTSPPHLRECLPTLKIIFNLDSSAQKISLSSCQLITSASEVDVMMPELPVDLRVSNTSHLEVSSLSILDATISSFITESNLDIWHSNQRLSTPNGLKLRLPDHALRLHLPDHTLKVKNGSQAMESTEDKKPVSPSNHEDEDEIDPKPTPHKPVEVDLKTLQKGVEVDYTFTGLEHQSTITAPYEEGTELKYSIVEAGKIGGRREELSVVLKDGAAEIHPWDRAKVLWRGAERLIREIQGVNKN</sequence>
<evidence type="ECO:0000313" key="4">
    <source>
        <dbReference type="EMBL" id="MDI1486734.1"/>
    </source>
</evidence>
<dbReference type="EMBL" id="JAPUFD010000004">
    <property type="protein sequence ID" value="MDI1486734.1"/>
    <property type="molecule type" value="Genomic_DNA"/>
</dbReference>
<feature type="region of interest" description="Disordered" evidence="1">
    <location>
        <begin position="25"/>
        <end position="59"/>
    </location>
</feature>
<feature type="domain" description="SLS1 N-terminal" evidence="2">
    <location>
        <begin position="126"/>
        <end position="258"/>
    </location>
</feature>
<proteinExistence type="predicted"/>
<protein>
    <submittedName>
        <fullName evidence="4">Uncharacterized protein</fullName>
    </submittedName>
</protein>
<feature type="compositionally biased region" description="Acidic residues" evidence="1">
    <location>
        <begin position="42"/>
        <end position="56"/>
    </location>
</feature>
<evidence type="ECO:0000256" key="1">
    <source>
        <dbReference type="SAM" id="MobiDB-lite"/>
    </source>
</evidence>
<feature type="compositionally biased region" description="Low complexity" evidence="1">
    <location>
        <begin position="441"/>
        <end position="453"/>
    </location>
</feature>
<organism evidence="4 5">
    <name type="scientific">Ramalina farinacea</name>
    <dbReference type="NCBI Taxonomy" id="258253"/>
    <lineage>
        <taxon>Eukaryota</taxon>
        <taxon>Fungi</taxon>
        <taxon>Dikarya</taxon>
        <taxon>Ascomycota</taxon>
        <taxon>Pezizomycotina</taxon>
        <taxon>Lecanoromycetes</taxon>
        <taxon>OSLEUM clade</taxon>
        <taxon>Lecanoromycetidae</taxon>
        <taxon>Lecanorales</taxon>
        <taxon>Lecanorineae</taxon>
        <taxon>Ramalinaceae</taxon>
        <taxon>Ramalina</taxon>
    </lineage>
</organism>
<evidence type="ECO:0000313" key="5">
    <source>
        <dbReference type="Proteomes" id="UP001161017"/>
    </source>
</evidence>
<keyword evidence="5" id="KW-1185">Reference proteome</keyword>
<feature type="domain" description="SLS1 C-terminal" evidence="3">
    <location>
        <begin position="428"/>
        <end position="776"/>
    </location>
</feature>
<comment type="caution">
    <text evidence="4">The sequence shown here is derived from an EMBL/GenBank/DDBJ whole genome shotgun (WGS) entry which is preliminary data.</text>
</comment>
<accession>A0AA43TT38</accession>
<dbReference type="Proteomes" id="UP001161017">
    <property type="component" value="Unassembled WGS sequence"/>
</dbReference>
<reference evidence="4" key="1">
    <citation type="journal article" date="2023" name="Genome Biol. Evol.">
        <title>First Whole Genome Sequence and Flow Cytometry Genome Size Data for the Lichen-Forming Fungus Ramalina farinacea (Ascomycota).</title>
        <authorList>
            <person name="Llewellyn T."/>
            <person name="Mian S."/>
            <person name="Hill R."/>
            <person name="Leitch I.J."/>
            <person name="Gaya E."/>
        </authorList>
    </citation>
    <scope>NUCLEOTIDE SEQUENCE</scope>
    <source>
        <strain evidence="4">LIQ254RAFAR</strain>
    </source>
</reference>
<feature type="region of interest" description="Disordered" evidence="1">
    <location>
        <begin position="682"/>
        <end position="717"/>
    </location>
</feature>
<dbReference type="InterPro" id="IPR048400">
    <property type="entry name" value="SLS1_N"/>
</dbReference>
<dbReference type="AlphaFoldDB" id="A0AA43TT38"/>
<dbReference type="InterPro" id="IPR048401">
    <property type="entry name" value="SLS1_C"/>
</dbReference>
<name>A0AA43TT38_9LECA</name>